<feature type="compositionally biased region" description="Pro residues" evidence="1">
    <location>
        <begin position="114"/>
        <end position="123"/>
    </location>
</feature>
<keyword evidence="3" id="KW-1185">Reference proteome</keyword>
<proteinExistence type="predicted"/>
<dbReference type="Gene3D" id="2.30.30.220">
    <property type="entry name" value="SspB-like"/>
    <property type="match status" value="1"/>
</dbReference>
<evidence type="ECO:0000313" key="2">
    <source>
        <dbReference type="EMBL" id="BAW81119.1"/>
    </source>
</evidence>
<accession>A0A1Q2SPV9</accession>
<dbReference type="InterPro" id="IPR036760">
    <property type="entry name" value="SspB-like_sf"/>
</dbReference>
<organism evidence="2 3">
    <name type="scientific">Candidatus Nitrosoglobus terrae</name>
    <dbReference type="NCBI Taxonomy" id="1630141"/>
    <lineage>
        <taxon>Bacteria</taxon>
        <taxon>Pseudomonadati</taxon>
        <taxon>Pseudomonadota</taxon>
        <taxon>Gammaproteobacteria</taxon>
        <taxon>Chromatiales</taxon>
        <taxon>Chromatiaceae</taxon>
        <taxon>Candidatus Nitrosoglobus</taxon>
    </lineage>
</organism>
<dbReference type="InterPro" id="IPR007481">
    <property type="entry name" value="SspB"/>
</dbReference>
<dbReference type="Pfam" id="PF04386">
    <property type="entry name" value="SspB"/>
    <property type="match status" value="1"/>
</dbReference>
<sequence>MIDNSKPTMSSNRPYLIRALYQWIIDNGLTPYLLVDATVIGVEVPHQHVSNGKITLNIHPNSIRDLSLENDWFSFSARFSGISHQILFPAQATLAIYAKENGQGMKFNEEDRSPPPPPNPSSPNPLSRKPTLRIVK</sequence>
<evidence type="ECO:0000256" key="1">
    <source>
        <dbReference type="SAM" id="MobiDB-lite"/>
    </source>
</evidence>
<dbReference type="GO" id="GO:0005840">
    <property type="term" value="C:ribosome"/>
    <property type="evidence" value="ECO:0007669"/>
    <property type="project" value="TreeGrafter"/>
</dbReference>
<dbReference type="GO" id="GO:0005829">
    <property type="term" value="C:cytosol"/>
    <property type="evidence" value="ECO:0007669"/>
    <property type="project" value="TreeGrafter"/>
</dbReference>
<dbReference type="KEGG" id="ntt:TAO_1749"/>
<evidence type="ECO:0000313" key="3">
    <source>
        <dbReference type="Proteomes" id="UP000243679"/>
    </source>
</evidence>
<dbReference type="OrthoDB" id="9797358at2"/>
<dbReference type="Proteomes" id="UP000243679">
    <property type="component" value="Chromosome"/>
</dbReference>
<name>A0A1Q2SPV9_9GAMM</name>
<dbReference type="PANTHER" id="PTHR37486">
    <property type="entry name" value="STRINGENT STARVATION PROTEIN B"/>
    <property type="match status" value="1"/>
</dbReference>
<dbReference type="AlphaFoldDB" id="A0A1Q2SPV9"/>
<protein>
    <submittedName>
        <fullName evidence="2">Stringent starvation protein B</fullName>
    </submittedName>
</protein>
<dbReference type="GO" id="GO:0045732">
    <property type="term" value="P:positive regulation of protein catabolic process"/>
    <property type="evidence" value="ECO:0007669"/>
    <property type="project" value="TreeGrafter"/>
</dbReference>
<gene>
    <name evidence="2" type="ORF">TAO_1749</name>
</gene>
<dbReference type="SUPFAM" id="SSF101738">
    <property type="entry name" value="SspB-like"/>
    <property type="match status" value="1"/>
</dbReference>
<dbReference type="PANTHER" id="PTHR37486:SF1">
    <property type="entry name" value="STRINGENT STARVATION PROTEIN B"/>
    <property type="match status" value="1"/>
</dbReference>
<reference evidence="2 3" key="1">
    <citation type="journal article" date="2017" name="ISME J.">
        <title>An acid-tolerant ammonia-oxidizing ?-proteobacterium from soil.</title>
        <authorList>
            <person name="Hayatsu M."/>
            <person name="Tago K."/>
            <person name="Uchiyama I."/>
            <person name="Toyoda A."/>
            <person name="Wang Y."/>
            <person name="Shimomura Y."/>
            <person name="Okubo T."/>
            <person name="Kurisu F."/>
            <person name="Hirono Y."/>
            <person name="Nonaka K."/>
            <person name="Akiyama H."/>
            <person name="Itoh T."/>
            <person name="Takami H."/>
        </authorList>
    </citation>
    <scope>NUCLEOTIDE SEQUENCE [LARGE SCALE GENOMIC DNA]</scope>
    <source>
        <strain evidence="2 3">TAO100</strain>
    </source>
</reference>
<dbReference type="EMBL" id="AP014836">
    <property type="protein sequence ID" value="BAW81119.1"/>
    <property type="molecule type" value="Genomic_DNA"/>
</dbReference>
<dbReference type="NCBIfam" id="NF008769">
    <property type="entry name" value="PRK11798.2-5"/>
    <property type="match status" value="1"/>
</dbReference>
<feature type="region of interest" description="Disordered" evidence="1">
    <location>
        <begin position="103"/>
        <end position="136"/>
    </location>
</feature>